<keyword evidence="4" id="KW-1003">Cell membrane</keyword>
<keyword evidence="8 9" id="KW-0472">Membrane</keyword>
<evidence type="ECO:0000256" key="7">
    <source>
        <dbReference type="ARBA" id="ARBA00023047"/>
    </source>
</evidence>
<gene>
    <name evidence="11" type="ORF">VZ95_18955</name>
</gene>
<dbReference type="PANTHER" id="PTHR30413">
    <property type="entry name" value="INNER MEMBRANE TRANSPORT PERMEASE"/>
    <property type="match status" value="1"/>
</dbReference>
<accession>A0A0F3IRP6</accession>
<dbReference type="GO" id="GO:0140359">
    <property type="term" value="F:ABC-type transporter activity"/>
    <property type="evidence" value="ECO:0007669"/>
    <property type="project" value="InterPro"/>
</dbReference>
<comment type="caution">
    <text evidence="11">The sequence shown here is derived from an EMBL/GenBank/DDBJ whole genome shotgun (WGS) entry which is preliminary data.</text>
</comment>
<dbReference type="InterPro" id="IPR013525">
    <property type="entry name" value="ABC2_TM"/>
</dbReference>
<proteinExistence type="inferred from homology"/>
<feature type="domain" description="ABC-2 type transporter transmembrane" evidence="10">
    <location>
        <begin position="10"/>
        <end position="127"/>
    </location>
</feature>
<feature type="transmembrane region" description="Helical" evidence="9">
    <location>
        <begin position="48"/>
        <end position="72"/>
    </location>
</feature>
<dbReference type="EMBL" id="LAJY01000684">
    <property type="protein sequence ID" value="KJV08259.1"/>
    <property type="molecule type" value="Genomic_DNA"/>
</dbReference>
<dbReference type="RefSeq" id="WP_045777252.1">
    <property type="nucleotide sequence ID" value="NZ_LAJY01000684.1"/>
</dbReference>
<evidence type="ECO:0000256" key="6">
    <source>
        <dbReference type="ARBA" id="ARBA00022989"/>
    </source>
</evidence>
<evidence type="ECO:0000313" key="12">
    <source>
        <dbReference type="Proteomes" id="UP000033774"/>
    </source>
</evidence>
<keyword evidence="3" id="KW-0813">Transport</keyword>
<feature type="transmembrane region" description="Helical" evidence="9">
    <location>
        <begin position="21"/>
        <end position="42"/>
    </location>
</feature>
<comment type="subcellular location">
    <subcellularLocation>
        <location evidence="1">Cell membrane</location>
        <topology evidence="1">Multi-pass membrane protein</topology>
    </subcellularLocation>
</comment>
<evidence type="ECO:0000259" key="10">
    <source>
        <dbReference type="Pfam" id="PF01061"/>
    </source>
</evidence>
<feature type="non-terminal residue" evidence="11">
    <location>
        <position position="1"/>
    </location>
</feature>
<evidence type="ECO:0000256" key="3">
    <source>
        <dbReference type="ARBA" id="ARBA00022448"/>
    </source>
</evidence>
<dbReference type="GO" id="GO:0015774">
    <property type="term" value="P:polysaccharide transport"/>
    <property type="evidence" value="ECO:0007669"/>
    <property type="project" value="UniProtKB-KW"/>
</dbReference>
<dbReference type="PANTHER" id="PTHR30413:SF10">
    <property type="entry name" value="CAPSULE POLYSACCHARIDE EXPORT INNER-MEMBRANE PROTEIN CTRC"/>
    <property type="match status" value="1"/>
</dbReference>
<dbReference type="OrthoDB" id="9796017at2"/>
<comment type="similarity">
    <text evidence="2">Belongs to the ABC-2 integral membrane protein family.</text>
</comment>
<keyword evidence="5 9" id="KW-0812">Transmembrane</keyword>
<evidence type="ECO:0000256" key="5">
    <source>
        <dbReference type="ARBA" id="ARBA00022692"/>
    </source>
</evidence>
<evidence type="ECO:0000256" key="4">
    <source>
        <dbReference type="ARBA" id="ARBA00022475"/>
    </source>
</evidence>
<keyword evidence="7" id="KW-0625">Polysaccharide transport</keyword>
<feature type="transmembrane region" description="Helical" evidence="9">
    <location>
        <begin position="84"/>
        <end position="102"/>
    </location>
</feature>
<protein>
    <recommendedName>
        <fullName evidence="10">ABC-2 type transporter transmembrane domain-containing protein</fullName>
    </recommendedName>
</protein>
<organism evidence="11 12">
    <name type="scientific">Elstera litoralis</name>
    <dbReference type="NCBI Taxonomy" id="552518"/>
    <lineage>
        <taxon>Bacteria</taxon>
        <taxon>Pseudomonadati</taxon>
        <taxon>Pseudomonadota</taxon>
        <taxon>Alphaproteobacteria</taxon>
        <taxon>Rhodospirillales</taxon>
        <taxon>Rhodospirillaceae</taxon>
        <taxon>Elstera</taxon>
    </lineage>
</organism>
<keyword evidence="6 9" id="KW-1133">Transmembrane helix</keyword>
<evidence type="ECO:0000313" key="11">
    <source>
        <dbReference type="EMBL" id="KJV08259.1"/>
    </source>
</evidence>
<name>A0A0F3IRP6_9PROT</name>
<feature type="transmembrane region" description="Helical" evidence="9">
    <location>
        <begin position="138"/>
        <end position="159"/>
    </location>
</feature>
<evidence type="ECO:0000256" key="8">
    <source>
        <dbReference type="ARBA" id="ARBA00023136"/>
    </source>
</evidence>
<dbReference type="GO" id="GO:0015920">
    <property type="term" value="P:lipopolysaccharide transport"/>
    <property type="evidence" value="ECO:0007669"/>
    <property type="project" value="TreeGrafter"/>
</dbReference>
<sequence length="167" mass="18993">DMESIIKQIPLPMSFYAFRSVATEVILFVHNFIVYIGVALFFEIKLDWSVLLALPAFALLVLNAVWVVIVLGTLCLRYRDMIPIITNLTQIAFLVTPVIWAADLVKDRRMIVDANPFHHLVEILRAPLLGKAIDPLNWWVVGGLAVGGWILAFLCVGFTKRRMPYWL</sequence>
<evidence type="ECO:0000256" key="1">
    <source>
        <dbReference type="ARBA" id="ARBA00004651"/>
    </source>
</evidence>
<keyword evidence="7" id="KW-0762">Sugar transport</keyword>
<dbReference type="GO" id="GO:0005886">
    <property type="term" value="C:plasma membrane"/>
    <property type="evidence" value="ECO:0007669"/>
    <property type="project" value="UniProtKB-SubCell"/>
</dbReference>
<dbReference type="Proteomes" id="UP000033774">
    <property type="component" value="Unassembled WGS sequence"/>
</dbReference>
<evidence type="ECO:0000256" key="9">
    <source>
        <dbReference type="SAM" id="Phobius"/>
    </source>
</evidence>
<dbReference type="Pfam" id="PF01061">
    <property type="entry name" value="ABC2_membrane"/>
    <property type="match status" value="1"/>
</dbReference>
<evidence type="ECO:0000256" key="2">
    <source>
        <dbReference type="ARBA" id="ARBA00007783"/>
    </source>
</evidence>
<reference evidence="11 12" key="1">
    <citation type="submission" date="2015-03" db="EMBL/GenBank/DDBJ databases">
        <title>Draft genome sequence of Elstera litoralis.</title>
        <authorList>
            <person name="Rahalkar M.C."/>
            <person name="Dhakephalkar P.K."/>
            <person name="Pore S.D."/>
            <person name="Arora P."/>
            <person name="Kapse N.G."/>
            <person name="Pandit P.S."/>
        </authorList>
    </citation>
    <scope>NUCLEOTIDE SEQUENCE [LARGE SCALE GENOMIC DNA]</scope>
    <source>
        <strain evidence="11 12">Dia-1</strain>
    </source>
</reference>
<dbReference type="AlphaFoldDB" id="A0A0F3IRP6"/>
<keyword evidence="12" id="KW-1185">Reference proteome</keyword>